<protein>
    <submittedName>
        <fullName evidence="1">Rpn family recombination-promoting nuclease/putative transposase</fullName>
    </submittedName>
</protein>
<evidence type="ECO:0000313" key="2">
    <source>
        <dbReference type="Proteomes" id="UP001154312"/>
    </source>
</evidence>
<sequence length="288" mass="33054">MAEYDLIIKALAERYMDKIASFVRGVPVAVEQIEDKDKEAVAVQRTSDALVKVREDGYEYLMLVEFQARPDRKMARRLLEYTAMHHCRHEKPVYPVVINLTGGSRQDGRYMFECLDLTVVDFNYRQINLQDIAGRDLLYRGPVGLLPLAPLMRQEEPPEAVLEKCASRFESEVQGVEERSTLYLALGVLAALRLQKGLVQKILEVSKMENSPFFDGIREEWEARGRDEGIVEAIMEALEENTGQRPVGLKERLSEIRNSDILKKILRRAVKAKTFEEFESVFIDLKSN</sequence>
<keyword evidence="2" id="KW-1185">Reference proteome</keyword>
<evidence type="ECO:0000313" key="1">
    <source>
        <dbReference type="EMBL" id="MDF9409491.1"/>
    </source>
</evidence>
<name>A0A9X4JW46_9FIRM</name>
<proteinExistence type="predicted"/>
<reference evidence="1" key="1">
    <citation type="submission" date="2022-02" db="EMBL/GenBank/DDBJ databases">
        <authorList>
            <person name="Leng L."/>
        </authorList>
    </citation>
    <scope>NUCLEOTIDE SEQUENCE</scope>
    <source>
        <strain evidence="1">JI</strain>
    </source>
</reference>
<comment type="caution">
    <text evidence="1">The sequence shown here is derived from an EMBL/GenBank/DDBJ whole genome shotgun (WGS) entry which is preliminary data.</text>
</comment>
<dbReference type="PANTHER" id="PTHR34613:SF1">
    <property type="entry name" value="SLL6017 PROTEIN"/>
    <property type="match status" value="1"/>
</dbReference>
<organism evidence="1 2">
    <name type="scientific">Pelotomaculum isophthalicicum JI</name>
    <dbReference type="NCBI Taxonomy" id="947010"/>
    <lineage>
        <taxon>Bacteria</taxon>
        <taxon>Bacillati</taxon>
        <taxon>Bacillota</taxon>
        <taxon>Clostridia</taxon>
        <taxon>Eubacteriales</taxon>
        <taxon>Desulfotomaculaceae</taxon>
        <taxon>Pelotomaculum</taxon>
    </lineage>
</organism>
<dbReference type="AlphaFoldDB" id="A0A9X4JW46"/>
<dbReference type="EMBL" id="JAKOAV010000032">
    <property type="protein sequence ID" value="MDF9409491.1"/>
    <property type="molecule type" value="Genomic_DNA"/>
</dbReference>
<gene>
    <name evidence="1" type="ORF">L7E55_14190</name>
</gene>
<dbReference type="Proteomes" id="UP001154312">
    <property type="component" value="Unassembled WGS sequence"/>
</dbReference>
<accession>A0A9X4JW46</accession>
<dbReference type="PANTHER" id="PTHR34613">
    <property type="entry name" value="SLL0800 PROTEIN"/>
    <property type="match status" value="1"/>
</dbReference>